<dbReference type="Proteomes" id="UP001499863">
    <property type="component" value="Unassembled WGS sequence"/>
</dbReference>
<dbReference type="EMBL" id="BAAAKJ010000042">
    <property type="protein sequence ID" value="GAA1386099.1"/>
    <property type="molecule type" value="Genomic_DNA"/>
</dbReference>
<accession>A0ABN1XPD6</accession>
<comment type="caution">
    <text evidence="1">The sequence shown here is derived from an EMBL/GenBank/DDBJ whole genome shotgun (WGS) entry which is preliminary data.</text>
</comment>
<proteinExistence type="predicted"/>
<evidence type="ECO:0000313" key="1">
    <source>
        <dbReference type="EMBL" id="GAA1386099.1"/>
    </source>
</evidence>
<gene>
    <name evidence="1" type="ORF">GCM10009639_09520</name>
</gene>
<reference evidence="1 2" key="1">
    <citation type="journal article" date="2019" name="Int. J. Syst. Evol. Microbiol.">
        <title>The Global Catalogue of Microorganisms (GCM) 10K type strain sequencing project: providing services to taxonomists for standard genome sequencing and annotation.</title>
        <authorList>
            <consortium name="The Broad Institute Genomics Platform"/>
            <consortium name="The Broad Institute Genome Sequencing Center for Infectious Disease"/>
            <person name="Wu L."/>
            <person name="Ma J."/>
        </authorList>
    </citation>
    <scope>NUCLEOTIDE SEQUENCE [LARGE SCALE GENOMIC DNA]</scope>
    <source>
        <strain evidence="1 2">JCM 12393</strain>
    </source>
</reference>
<sequence>MISLLAQFSRYLSRSFSAGARSRGAMDLGLVDVEWGDGEGGGGLRKPVLEAVFRVQVESA</sequence>
<organism evidence="1 2">
    <name type="scientific">Kitasatospora putterlickiae</name>
    <dbReference type="NCBI Taxonomy" id="221725"/>
    <lineage>
        <taxon>Bacteria</taxon>
        <taxon>Bacillati</taxon>
        <taxon>Actinomycetota</taxon>
        <taxon>Actinomycetes</taxon>
        <taxon>Kitasatosporales</taxon>
        <taxon>Streptomycetaceae</taxon>
        <taxon>Kitasatospora</taxon>
    </lineage>
</organism>
<name>A0ABN1XPD6_9ACTN</name>
<keyword evidence="2" id="KW-1185">Reference proteome</keyword>
<protein>
    <submittedName>
        <fullName evidence="1">Uncharacterized protein</fullName>
    </submittedName>
</protein>
<evidence type="ECO:0000313" key="2">
    <source>
        <dbReference type="Proteomes" id="UP001499863"/>
    </source>
</evidence>